<dbReference type="PROSITE" id="PS51257">
    <property type="entry name" value="PROKAR_LIPOPROTEIN"/>
    <property type="match status" value="1"/>
</dbReference>
<protein>
    <submittedName>
        <fullName evidence="1">Uncharacterized protein</fullName>
    </submittedName>
</protein>
<name>A0A7D3XXD9_9EURY</name>
<evidence type="ECO:0000313" key="2">
    <source>
        <dbReference type="Proteomes" id="UP000505020"/>
    </source>
</evidence>
<dbReference type="EMBL" id="CP053941">
    <property type="protein sequence ID" value="QKG91514.1"/>
    <property type="molecule type" value="Genomic_DNA"/>
</dbReference>
<dbReference type="GeneID" id="55593563"/>
<accession>A0A7D3XXD9</accession>
<dbReference type="Proteomes" id="UP000505020">
    <property type="component" value="Chromosome"/>
</dbReference>
<gene>
    <name evidence="1" type="ORF">HPS36_01135</name>
</gene>
<sequence length="262" mass="27865">MKPRSGHVHAMPYRRRRVLTVGGSLSLVALTGCSGGLDQLGGGSSQLEAQKAVVDQFVTGVNEDDLDAVDEAVGSWAAGAFTADNIGDYTFDRGDLRRTDRDETYVILETELTITHRGDSRTEAVSFRLSQSREEWYIEQILVVGGLIIDGEPLGPPSVFMDAEFDSEATDGDETGVLTVRHSGGGPLPARGTAFFGTIVDPEGADPDISTAGATIAEATQRSRFGPGDSVTVGVETEYDVTVTYTKQGLGKTVLLQDFTPS</sequence>
<reference evidence="1 2" key="1">
    <citation type="submission" date="2020-05" db="EMBL/GenBank/DDBJ databases">
        <title>Halorubrum RHB-C sp.nov., an extremely halophilic archaeon isolated from solar salt farm.</title>
        <authorList>
            <person name="Ho H."/>
            <person name="Danganan R.E."/>
            <person name="Dedeles G.R."/>
            <person name="Kim S.-G."/>
        </authorList>
    </citation>
    <scope>NUCLEOTIDE SEQUENCE [LARGE SCALE GENOMIC DNA]</scope>
    <source>
        <strain evidence="1 2">RHB-C</strain>
    </source>
</reference>
<proteinExistence type="predicted"/>
<evidence type="ECO:0000313" key="1">
    <source>
        <dbReference type="EMBL" id="QKG91514.1"/>
    </source>
</evidence>
<dbReference type="KEGG" id="hsai:HPS36_01135"/>
<keyword evidence="2" id="KW-1185">Reference proteome</keyword>
<dbReference type="AlphaFoldDB" id="A0A7D3XXD9"/>
<organism evidence="1 2">
    <name type="scientific">Halorubrum salinarum</name>
    <dbReference type="NCBI Taxonomy" id="2739057"/>
    <lineage>
        <taxon>Archaea</taxon>
        <taxon>Methanobacteriati</taxon>
        <taxon>Methanobacteriota</taxon>
        <taxon>Stenosarchaea group</taxon>
        <taxon>Halobacteria</taxon>
        <taxon>Halobacteriales</taxon>
        <taxon>Haloferacaceae</taxon>
        <taxon>Halorubrum</taxon>
    </lineage>
</organism>
<dbReference type="RefSeq" id="WP_173228184.1">
    <property type="nucleotide sequence ID" value="NZ_CP053941.1"/>
</dbReference>